<gene>
    <name evidence="1" type="ORF">DC60_19520</name>
</gene>
<proteinExistence type="predicted"/>
<accession>A0ABR4S862</accession>
<dbReference type="InterPro" id="IPR046373">
    <property type="entry name" value="Acyl-CoA_Oxase/DH_mid-dom_sf"/>
</dbReference>
<dbReference type="SUPFAM" id="SSF56645">
    <property type="entry name" value="Acyl-CoA dehydrogenase NM domain-like"/>
    <property type="match status" value="1"/>
</dbReference>
<comment type="caution">
    <text evidence="1">The sequence shown here is derived from an EMBL/GenBank/DDBJ whole genome shotgun (WGS) entry which is preliminary data.</text>
</comment>
<evidence type="ECO:0000313" key="2">
    <source>
        <dbReference type="Proteomes" id="UP000027443"/>
    </source>
</evidence>
<sequence length="341" mass="35384">MTFPLDPSARGGPDGDVLRRAAAERFARWVDHGHPAGLPLPGAGRTRRRLRVLHDLALADLSLARLAEGHADALAILSELGAPPAGPGERWAVWAAQPPGAVLTARQGPGDDWLLDGVKPYCSGAHSCTHALVTADTDAGRRLFAVATGGPGYTPVAGTWQAVGMAGSDSPDVRFAQVPARPVGDVDAYLRRPGFWHGGIGVAACWLGGAQGVADALRAKAGRKEPDALLAAHLGAVDVALHGAVCALAAAADAVDRDPRDREGRAEVRASRVRALVADVCARVLDEVGRALGAGPLCHDMEHAQRVADLTVYIRQHHAERDLAALGAHLAGAKSDPESAL</sequence>
<evidence type="ECO:0000313" key="1">
    <source>
        <dbReference type="EMBL" id="KDR61832.1"/>
    </source>
</evidence>
<name>A0ABR4S862_9ACTN</name>
<dbReference type="EMBL" id="JHDU01000024">
    <property type="protein sequence ID" value="KDR61832.1"/>
    <property type="molecule type" value="Genomic_DNA"/>
</dbReference>
<dbReference type="Gene3D" id="2.40.110.10">
    <property type="entry name" value="Butyryl-CoA Dehydrogenase, subunit A, domain 2"/>
    <property type="match status" value="1"/>
</dbReference>
<dbReference type="RefSeq" id="WP_003949772.1">
    <property type="nucleotide sequence ID" value="NZ_JHDU01000024.1"/>
</dbReference>
<dbReference type="Proteomes" id="UP000027443">
    <property type="component" value="Unassembled WGS sequence"/>
</dbReference>
<organism evidence="1 2">
    <name type="scientific">Streptomyces wadayamensis</name>
    <dbReference type="NCBI Taxonomy" id="141454"/>
    <lineage>
        <taxon>Bacteria</taxon>
        <taxon>Bacillati</taxon>
        <taxon>Actinomycetota</taxon>
        <taxon>Actinomycetes</taxon>
        <taxon>Kitasatosporales</taxon>
        <taxon>Streptomycetaceae</taxon>
        <taxon>Streptomyces</taxon>
    </lineage>
</organism>
<protein>
    <submittedName>
        <fullName evidence="1">Acyl-CoA dehydrogenase</fullName>
    </submittedName>
</protein>
<keyword evidence="2" id="KW-1185">Reference proteome</keyword>
<reference evidence="1 2" key="1">
    <citation type="submission" date="2014-03" db="EMBL/GenBank/DDBJ databases">
        <title>Genome Sequence of Streptomyces wadayamensis A23 strain, an endophytic actinobacteria from Citrus reticulata.</title>
        <authorList>
            <person name="de Oliveira L.G."/>
            <person name="Tormet G.D."/>
            <person name="Marcon J."/>
            <person name="Samborsky M."/>
            <person name="Araujo W.L."/>
            <person name="de Azevedo J.L."/>
        </authorList>
    </citation>
    <scope>NUCLEOTIDE SEQUENCE [LARGE SCALE GENOMIC DNA]</scope>
    <source>
        <strain evidence="1 2">A23</strain>
    </source>
</reference>
<dbReference type="InterPro" id="IPR009100">
    <property type="entry name" value="AcylCoA_DH/oxidase_NM_dom_sf"/>
</dbReference>